<feature type="transmembrane region" description="Helical" evidence="1">
    <location>
        <begin position="307"/>
        <end position="326"/>
    </location>
</feature>
<sequence length="503" mass="55233">MAQGARYDQRVRVFVEVRGGQRDWEEAKERFLQQGWPVRAEHPAGQGPLGNAVDPSPDSRVYEIEVRLFGIAKGCDRGAADRIRKVARSARLEAYVLRAERIHRDRETRSRWRVIDGQRRRDALHSPWRRFFANWAMVRGSYDVGGLTTGPARQALRLARAENPATTARTAVRPLDGMWKDPVRRWPEEEGTRRALHAVIWALVPAAALALAAHAVPASQWLWILLALAGAVQAARAGWRLFPDGKAMGAVLVLLVSGFFTAAGRGLLGSEGWTPSTMYYTVLVLGVVTGLWLLVRQWTWGEWVGWAIPLVVTLLISSFVAAGSVLHALYADELDLSAGDLDVPPLWQFVASLKLVSMLAYVLVVPAWWGIARHRHHYYAAPGERTNIVLHALVFVALLTITAGIALDSTSKAAERTKAAAERGTEPPAYFGVAPSWTCVRTTTALGSIPGEGPALNPDRPYLLINVVGSTIVLWDPVADEPVKLPANKAWLEPTESGKGTCT</sequence>
<name>A0A4Z0H0K8_9ACTN</name>
<protein>
    <recommendedName>
        <fullName evidence="4">NnrS multi-domain protein</fullName>
    </recommendedName>
</protein>
<gene>
    <name evidence="2" type="ORF">E4099_19885</name>
</gene>
<feature type="transmembrane region" description="Helical" evidence="1">
    <location>
        <begin position="246"/>
        <end position="265"/>
    </location>
</feature>
<accession>A0A4Z0H0K8</accession>
<keyword evidence="1" id="KW-0812">Transmembrane</keyword>
<keyword evidence="1" id="KW-0472">Membrane</keyword>
<dbReference type="EMBL" id="SRID01000198">
    <property type="protein sequence ID" value="TGB03178.1"/>
    <property type="molecule type" value="Genomic_DNA"/>
</dbReference>
<feature type="transmembrane region" description="Helical" evidence="1">
    <location>
        <begin position="195"/>
        <end position="215"/>
    </location>
</feature>
<comment type="caution">
    <text evidence="2">The sequence shown here is derived from an EMBL/GenBank/DDBJ whole genome shotgun (WGS) entry which is preliminary data.</text>
</comment>
<evidence type="ECO:0000313" key="2">
    <source>
        <dbReference type="EMBL" id="TGB03178.1"/>
    </source>
</evidence>
<dbReference type="RefSeq" id="WP_135340442.1">
    <property type="nucleotide sequence ID" value="NZ_JBHLTX010000026.1"/>
</dbReference>
<dbReference type="Proteomes" id="UP000297948">
    <property type="component" value="Unassembled WGS sequence"/>
</dbReference>
<evidence type="ECO:0008006" key="4">
    <source>
        <dbReference type="Google" id="ProtNLM"/>
    </source>
</evidence>
<feature type="transmembrane region" description="Helical" evidence="1">
    <location>
        <begin position="277"/>
        <end position="295"/>
    </location>
</feature>
<feature type="transmembrane region" description="Helical" evidence="1">
    <location>
        <begin position="388"/>
        <end position="407"/>
    </location>
</feature>
<reference evidence="2 3" key="1">
    <citation type="submission" date="2019-03" db="EMBL/GenBank/DDBJ databases">
        <authorList>
            <person name="Gonzalez-Pimentel J.L."/>
        </authorList>
    </citation>
    <scope>NUCLEOTIDE SEQUENCE [LARGE SCALE GENOMIC DNA]</scope>
    <source>
        <strain evidence="2 3">JCM 31289</strain>
    </source>
</reference>
<keyword evidence="3" id="KW-1185">Reference proteome</keyword>
<keyword evidence="1" id="KW-1133">Transmembrane helix</keyword>
<feature type="transmembrane region" description="Helical" evidence="1">
    <location>
        <begin position="221"/>
        <end position="239"/>
    </location>
</feature>
<proteinExistence type="predicted"/>
<organism evidence="2 3">
    <name type="scientific">Streptomyces palmae</name>
    <dbReference type="NCBI Taxonomy" id="1701085"/>
    <lineage>
        <taxon>Bacteria</taxon>
        <taxon>Bacillati</taxon>
        <taxon>Actinomycetota</taxon>
        <taxon>Actinomycetes</taxon>
        <taxon>Kitasatosporales</taxon>
        <taxon>Streptomycetaceae</taxon>
        <taxon>Streptomyces</taxon>
    </lineage>
</organism>
<evidence type="ECO:0000256" key="1">
    <source>
        <dbReference type="SAM" id="Phobius"/>
    </source>
</evidence>
<dbReference type="AlphaFoldDB" id="A0A4Z0H0K8"/>
<dbReference type="OrthoDB" id="4211751at2"/>
<feature type="transmembrane region" description="Helical" evidence="1">
    <location>
        <begin position="346"/>
        <end position="368"/>
    </location>
</feature>
<evidence type="ECO:0000313" key="3">
    <source>
        <dbReference type="Proteomes" id="UP000297948"/>
    </source>
</evidence>